<name>A0AAN7A2C3_9PEZI</name>
<sequence>MHFATLGSIVSLILSAAAIPHGSAASKRAEPKACGGHERTAQFEARFDICDEASYRPRGQELSWRAVDGSHRITLIKQSKMTKPLRHLTAEKFHGPKANPSQLGDSISLKTETNSANPNPRREAESEQGLPIMTRKFLESSERSHEERMLREEGHYVSGMMADEIWEGLRGLPRKSSEGDLISLRGRECRGML</sequence>
<accession>A0AAN7A2C3</accession>
<feature type="region of interest" description="Disordered" evidence="1">
    <location>
        <begin position="91"/>
        <end position="128"/>
    </location>
</feature>
<keyword evidence="2" id="KW-0732">Signal</keyword>
<organism evidence="3 4">
    <name type="scientific">Triangularia setosa</name>
    <dbReference type="NCBI Taxonomy" id="2587417"/>
    <lineage>
        <taxon>Eukaryota</taxon>
        <taxon>Fungi</taxon>
        <taxon>Dikarya</taxon>
        <taxon>Ascomycota</taxon>
        <taxon>Pezizomycotina</taxon>
        <taxon>Sordariomycetes</taxon>
        <taxon>Sordariomycetidae</taxon>
        <taxon>Sordariales</taxon>
        <taxon>Podosporaceae</taxon>
        <taxon>Triangularia</taxon>
    </lineage>
</organism>
<feature type="signal peptide" evidence="2">
    <location>
        <begin position="1"/>
        <end position="18"/>
    </location>
</feature>
<feature type="compositionally biased region" description="Polar residues" evidence="1">
    <location>
        <begin position="99"/>
        <end position="118"/>
    </location>
</feature>
<dbReference type="AlphaFoldDB" id="A0AAN7A2C3"/>
<evidence type="ECO:0000313" key="3">
    <source>
        <dbReference type="EMBL" id="KAK4170785.1"/>
    </source>
</evidence>
<dbReference type="EMBL" id="MU866768">
    <property type="protein sequence ID" value="KAK4170785.1"/>
    <property type="molecule type" value="Genomic_DNA"/>
</dbReference>
<dbReference type="Proteomes" id="UP001302321">
    <property type="component" value="Unassembled WGS sequence"/>
</dbReference>
<feature type="chain" id="PRO_5042812146" evidence="2">
    <location>
        <begin position="19"/>
        <end position="193"/>
    </location>
</feature>
<proteinExistence type="predicted"/>
<gene>
    <name evidence="3" type="ORF">QBC36DRAFT_369893</name>
</gene>
<keyword evidence="4" id="KW-1185">Reference proteome</keyword>
<reference evidence="3" key="2">
    <citation type="submission" date="2023-05" db="EMBL/GenBank/DDBJ databases">
        <authorList>
            <consortium name="Lawrence Berkeley National Laboratory"/>
            <person name="Steindorff A."/>
            <person name="Hensen N."/>
            <person name="Bonometti L."/>
            <person name="Westerberg I."/>
            <person name="Brannstrom I.O."/>
            <person name="Guillou S."/>
            <person name="Cros-Aarteil S."/>
            <person name="Calhoun S."/>
            <person name="Haridas S."/>
            <person name="Kuo A."/>
            <person name="Mondo S."/>
            <person name="Pangilinan J."/>
            <person name="Riley R."/>
            <person name="Labutti K."/>
            <person name="Andreopoulos B."/>
            <person name="Lipzen A."/>
            <person name="Chen C."/>
            <person name="Yanf M."/>
            <person name="Daum C."/>
            <person name="Ng V."/>
            <person name="Clum A."/>
            <person name="Ohm R."/>
            <person name="Martin F."/>
            <person name="Silar P."/>
            <person name="Natvig D."/>
            <person name="Lalanne C."/>
            <person name="Gautier V."/>
            <person name="Ament-Velasquez S.L."/>
            <person name="Kruys A."/>
            <person name="Hutchinson M.I."/>
            <person name="Powell A.J."/>
            <person name="Barry K."/>
            <person name="Miller A.N."/>
            <person name="Grigoriev I.V."/>
            <person name="Debuchy R."/>
            <person name="Gladieux P."/>
            <person name="Thoren M.H."/>
            <person name="Johannesson H."/>
        </authorList>
    </citation>
    <scope>NUCLEOTIDE SEQUENCE</scope>
    <source>
        <strain evidence="3">CBS 892.96</strain>
    </source>
</reference>
<evidence type="ECO:0000256" key="2">
    <source>
        <dbReference type="SAM" id="SignalP"/>
    </source>
</evidence>
<reference evidence="3" key="1">
    <citation type="journal article" date="2023" name="Mol. Phylogenet. Evol.">
        <title>Genome-scale phylogeny and comparative genomics of the fungal order Sordariales.</title>
        <authorList>
            <person name="Hensen N."/>
            <person name="Bonometti L."/>
            <person name="Westerberg I."/>
            <person name="Brannstrom I.O."/>
            <person name="Guillou S."/>
            <person name="Cros-Aarteil S."/>
            <person name="Calhoun S."/>
            <person name="Haridas S."/>
            <person name="Kuo A."/>
            <person name="Mondo S."/>
            <person name="Pangilinan J."/>
            <person name="Riley R."/>
            <person name="LaButti K."/>
            <person name="Andreopoulos B."/>
            <person name="Lipzen A."/>
            <person name="Chen C."/>
            <person name="Yan M."/>
            <person name="Daum C."/>
            <person name="Ng V."/>
            <person name="Clum A."/>
            <person name="Steindorff A."/>
            <person name="Ohm R.A."/>
            <person name="Martin F."/>
            <person name="Silar P."/>
            <person name="Natvig D.O."/>
            <person name="Lalanne C."/>
            <person name="Gautier V."/>
            <person name="Ament-Velasquez S.L."/>
            <person name="Kruys A."/>
            <person name="Hutchinson M.I."/>
            <person name="Powell A.J."/>
            <person name="Barry K."/>
            <person name="Miller A.N."/>
            <person name="Grigoriev I.V."/>
            <person name="Debuchy R."/>
            <person name="Gladieux P."/>
            <person name="Hiltunen Thoren M."/>
            <person name="Johannesson H."/>
        </authorList>
    </citation>
    <scope>NUCLEOTIDE SEQUENCE</scope>
    <source>
        <strain evidence="3">CBS 892.96</strain>
    </source>
</reference>
<comment type="caution">
    <text evidence="3">The sequence shown here is derived from an EMBL/GenBank/DDBJ whole genome shotgun (WGS) entry which is preliminary data.</text>
</comment>
<protein>
    <submittedName>
        <fullName evidence="3">Uncharacterized protein</fullName>
    </submittedName>
</protein>
<evidence type="ECO:0000313" key="4">
    <source>
        <dbReference type="Proteomes" id="UP001302321"/>
    </source>
</evidence>
<evidence type="ECO:0000256" key="1">
    <source>
        <dbReference type="SAM" id="MobiDB-lite"/>
    </source>
</evidence>